<evidence type="ECO:0000313" key="3">
    <source>
        <dbReference type="Proteomes" id="UP000252415"/>
    </source>
</evidence>
<keyword evidence="2" id="KW-0548">Nucleotidyltransferase</keyword>
<dbReference type="PANTHER" id="PTHR34047">
    <property type="entry name" value="NUCLEAR INTRON MATURASE 1, MITOCHONDRIAL-RELATED"/>
    <property type="match status" value="1"/>
</dbReference>
<organism evidence="2 3">
    <name type="scientific">Paenibacillus prosopidis</name>
    <dbReference type="NCBI Taxonomy" id="630520"/>
    <lineage>
        <taxon>Bacteria</taxon>
        <taxon>Bacillati</taxon>
        <taxon>Bacillota</taxon>
        <taxon>Bacilli</taxon>
        <taxon>Bacillales</taxon>
        <taxon>Paenibacillaceae</taxon>
        <taxon>Paenibacillus</taxon>
    </lineage>
</organism>
<sequence>MFKWHDRKSDNFIVQLPEGRLEGGYKLSLSLRTHELHTGVGTNMETKLARIAEIAKRQPQEKFTSMYHLLNKELLRQCHEELDPNKATGVDQVTKAKYAGQLEENLEDLVGRLKRKGYRPQPARRTYIPKDEKSKRPLGIAAYEDKIVQSALNKVLQQIYEQDFLDCSYGFRPERSCHGALIQLDQIIDKQSIQFIVDADISGFFNHVDHEWLLKFLTLRIGDPNILHLIRRMLKAGVQEEGRLEPTEEGTPQGSIISPLLANIYLHYVLDLWFEKRIKRQSRGKAFMVRYADDFVCCFQYETDAKEFYEALIQRLKEFNLSIAEEKTKIIRFGSYAEEWYKRNGGGRPSTFDFLGFTHYCSRNAKRTSFRVKRKTSAKKYKNKVKTFGIWMKQHRHEKLEILMATIRKKLTGHYRYYGITDNHPNLVKFKREIEKALLKWLNRRSQKQSFNWESFNQFLKRNPLPEPRIYVNIYGKRKAKAFVQ</sequence>
<dbReference type="GO" id="GO:0003964">
    <property type="term" value="F:RNA-directed DNA polymerase activity"/>
    <property type="evidence" value="ECO:0007669"/>
    <property type="project" value="UniProtKB-KW"/>
</dbReference>
<keyword evidence="2" id="KW-0808">Transferase</keyword>
<dbReference type="InterPro" id="IPR000477">
    <property type="entry name" value="RT_dom"/>
</dbReference>
<dbReference type="InterPro" id="IPR043128">
    <property type="entry name" value="Rev_trsase/Diguanyl_cyclase"/>
</dbReference>
<dbReference type="Gene3D" id="3.30.70.270">
    <property type="match status" value="1"/>
</dbReference>
<keyword evidence="2" id="KW-0695">RNA-directed DNA polymerase</keyword>
<gene>
    <name evidence="2" type="ORF">DFP97_1692</name>
</gene>
<dbReference type="SUPFAM" id="SSF56672">
    <property type="entry name" value="DNA/RNA polymerases"/>
    <property type="match status" value="1"/>
</dbReference>
<feature type="domain" description="Reverse transcriptase" evidence="1">
    <location>
        <begin position="109"/>
        <end position="359"/>
    </location>
</feature>
<evidence type="ECO:0000313" key="2">
    <source>
        <dbReference type="EMBL" id="RCW39164.1"/>
    </source>
</evidence>
<dbReference type="Proteomes" id="UP000252415">
    <property type="component" value="Unassembled WGS sequence"/>
</dbReference>
<proteinExistence type="predicted"/>
<dbReference type="EMBL" id="QPJD01000069">
    <property type="protein sequence ID" value="RCW39164.1"/>
    <property type="molecule type" value="Genomic_DNA"/>
</dbReference>
<dbReference type="PROSITE" id="PS50878">
    <property type="entry name" value="RT_POL"/>
    <property type="match status" value="1"/>
</dbReference>
<dbReference type="CDD" id="cd01651">
    <property type="entry name" value="RT_G2_intron"/>
    <property type="match status" value="1"/>
</dbReference>
<keyword evidence="3" id="KW-1185">Reference proteome</keyword>
<accession>A0A368VHN7</accession>
<protein>
    <submittedName>
        <fullName evidence="2">Group II intron reverse transcriptase/maturase</fullName>
    </submittedName>
</protein>
<reference evidence="2 3" key="1">
    <citation type="submission" date="2018-07" db="EMBL/GenBank/DDBJ databases">
        <title>Genomic Encyclopedia of Type Strains, Phase III (KMG-III): the genomes of soil and plant-associated and newly described type strains.</title>
        <authorList>
            <person name="Whitman W."/>
        </authorList>
    </citation>
    <scope>NUCLEOTIDE SEQUENCE [LARGE SCALE GENOMIC DNA]</scope>
    <source>
        <strain evidence="2 3">CECT 7506</strain>
    </source>
</reference>
<evidence type="ECO:0000259" key="1">
    <source>
        <dbReference type="PROSITE" id="PS50878"/>
    </source>
</evidence>
<dbReference type="InterPro" id="IPR030931">
    <property type="entry name" value="Group_II_RT_mat"/>
</dbReference>
<dbReference type="AlphaFoldDB" id="A0A368VHN7"/>
<dbReference type="InterPro" id="IPR051083">
    <property type="entry name" value="GrpII_Intron_Splice-Mob/Def"/>
</dbReference>
<name>A0A368VHN7_9BACL</name>
<dbReference type="Pfam" id="PF00078">
    <property type="entry name" value="RVT_1"/>
    <property type="match status" value="1"/>
</dbReference>
<comment type="caution">
    <text evidence="2">The sequence shown here is derived from an EMBL/GenBank/DDBJ whole genome shotgun (WGS) entry which is preliminary data.</text>
</comment>
<dbReference type="InterPro" id="IPR043502">
    <property type="entry name" value="DNA/RNA_pol_sf"/>
</dbReference>
<dbReference type="NCBIfam" id="TIGR04416">
    <property type="entry name" value="group_II_RT_mat"/>
    <property type="match status" value="1"/>
</dbReference>
<dbReference type="PANTHER" id="PTHR34047:SF8">
    <property type="entry name" value="PROTEIN YKFC"/>
    <property type="match status" value="1"/>
</dbReference>